<proteinExistence type="predicted"/>
<keyword evidence="3" id="KW-1185">Reference proteome</keyword>
<reference evidence="2 3" key="1">
    <citation type="submission" date="2020-08" db="EMBL/GenBank/DDBJ databases">
        <title>Genomic Encyclopedia of Type Strains, Phase IV (KMG-IV): sequencing the most valuable type-strain genomes for metagenomic binning, comparative biology and taxonomic classification.</title>
        <authorList>
            <person name="Goeker M."/>
        </authorList>
    </citation>
    <scope>NUCLEOTIDE SEQUENCE [LARGE SCALE GENOMIC DNA]</scope>
    <source>
        <strain evidence="2 3">DSM 11805</strain>
    </source>
</reference>
<organism evidence="2 3">
    <name type="scientific">Gracilibacillus halotolerans</name>
    <dbReference type="NCBI Taxonomy" id="74386"/>
    <lineage>
        <taxon>Bacteria</taxon>
        <taxon>Bacillati</taxon>
        <taxon>Bacillota</taxon>
        <taxon>Bacilli</taxon>
        <taxon>Bacillales</taxon>
        <taxon>Bacillaceae</taxon>
        <taxon>Gracilibacillus</taxon>
    </lineage>
</organism>
<protein>
    <recommendedName>
        <fullName evidence="1">NERD domain-containing protein</fullName>
    </recommendedName>
</protein>
<sequence>MAQLIKLENYISRYERDIYHYPGHYIRLKQENWTKLHQYWQEHRTYGIDEKNDELNSSTNYSRWKSFFNKREEIEDMEDRSDKFIPNTLDELKKYYLDSLLPFQLKWATSTVDKMSFFDKAYQRNELLKFFLQRLPDTFLVMFMPIFKIKKSIVEADIIIIHPVGIDIVKVVNLAPQKALIVEDSRTWYTEEDNIQTKLLSPLISVNRTEKIVQSILASHDLDFPIKKVLISFDNTIEFRTEPYNTEIVDQTNIEGWVKQKQKFVSPLKRDQLKAAESILHQCDTVSVSRPEWNQDSESDWE</sequence>
<dbReference type="Proteomes" id="UP000572212">
    <property type="component" value="Unassembled WGS sequence"/>
</dbReference>
<evidence type="ECO:0000313" key="2">
    <source>
        <dbReference type="EMBL" id="MBB6513653.1"/>
    </source>
</evidence>
<dbReference type="Pfam" id="PF08378">
    <property type="entry name" value="NERD"/>
    <property type="match status" value="1"/>
</dbReference>
<name>A0A841RPV4_9BACI</name>
<evidence type="ECO:0000313" key="3">
    <source>
        <dbReference type="Proteomes" id="UP000572212"/>
    </source>
</evidence>
<dbReference type="EMBL" id="JACHON010000015">
    <property type="protein sequence ID" value="MBB6513653.1"/>
    <property type="molecule type" value="Genomic_DNA"/>
</dbReference>
<comment type="caution">
    <text evidence="2">The sequence shown here is derived from an EMBL/GenBank/DDBJ whole genome shotgun (WGS) entry which is preliminary data.</text>
</comment>
<feature type="domain" description="NERD" evidence="1">
    <location>
        <begin position="131"/>
        <end position="230"/>
    </location>
</feature>
<dbReference type="RefSeq" id="WP_184249226.1">
    <property type="nucleotide sequence ID" value="NZ_BAAACU010000013.1"/>
</dbReference>
<dbReference type="InterPro" id="IPR011528">
    <property type="entry name" value="NERD"/>
</dbReference>
<evidence type="ECO:0000259" key="1">
    <source>
        <dbReference type="Pfam" id="PF08378"/>
    </source>
</evidence>
<gene>
    <name evidence="2" type="ORF">GGQ92_002467</name>
</gene>
<dbReference type="AlphaFoldDB" id="A0A841RPV4"/>
<accession>A0A841RPV4</accession>